<dbReference type="GO" id="GO:0020037">
    <property type="term" value="F:heme binding"/>
    <property type="evidence" value="ECO:0007669"/>
    <property type="project" value="InterPro"/>
</dbReference>
<dbReference type="GO" id="GO:0004497">
    <property type="term" value="F:monooxygenase activity"/>
    <property type="evidence" value="ECO:0007669"/>
    <property type="project" value="UniProtKB-KW"/>
</dbReference>
<dbReference type="PANTHER" id="PTHR46300">
    <property type="entry name" value="P450, PUTATIVE (EUROFUNG)-RELATED-RELATED"/>
    <property type="match status" value="1"/>
</dbReference>
<dbReference type="HOGENOM" id="CLU_001570_2_3_1"/>
<evidence type="ECO:0000313" key="12">
    <source>
        <dbReference type="Proteomes" id="UP000054549"/>
    </source>
</evidence>
<dbReference type="GO" id="GO:0005506">
    <property type="term" value="F:iron ion binding"/>
    <property type="evidence" value="ECO:0007669"/>
    <property type="project" value="InterPro"/>
</dbReference>
<keyword evidence="6 10" id="KW-0560">Oxidoreductase</keyword>
<evidence type="ECO:0000256" key="4">
    <source>
        <dbReference type="ARBA" id="ARBA00022617"/>
    </source>
</evidence>
<evidence type="ECO:0008006" key="13">
    <source>
        <dbReference type="Google" id="ProtNLM"/>
    </source>
</evidence>
<dbReference type="CDD" id="cd11065">
    <property type="entry name" value="CYP64-like"/>
    <property type="match status" value="1"/>
</dbReference>
<evidence type="ECO:0000313" key="11">
    <source>
        <dbReference type="EMBL" id="KIL66889.1"/>
    </source>
</evidence>
<keyword evidence="7 9" id="KW-0408">Iron</keyword>
<evidence type="ECO:0000256" key="1">
    <source>
        <dbReference type="ARBA" id="ARBA00001971"/>
    </source>
</evidence>
<evidence type="ECO:0000256" key="8">
    <source>
        <dbReference type="ARBA" id="ARBA00023033"/>
    </source>
</evidence>
<dbReference type="GO" id="GO:0016705">
    <property type="term" value="F:oxidoreductase activity, acting on paired donors, with incorporation or reduction of molecular oxygen"/>
    <property type="evidence" value="ECO:0007669"/>
    <property type="project" value="InterPro"/>
</dbReference>
<organism evidence="11 12">
    <name type="scientific">Amanita muscaria (strain Koide BX008)</name>
    <dbReference type="NCBI Taxonomy" id="946122"/>
    <lineage>
        <taxon>Eukaryota</taxon>
        <taxon>Fungi</taxon>
        <taxon>Dikarya</taxon>
        <taxon>Basidiomycota</taxon>
        <taxon>Agaricomycotina</taxon>
        <taxon>Agaricomycetes</taxon>
        <taxon>Agaricomycetidae</taxon>
        <taxon>Agaricales</taxon>
        <taxon>Pluteineae</taxon>
        <taxon>Amanitaceae</taxon>
        <taxon>Amanita</taxon>
    </lineage>
</organism>
<proteinExistence type="inferred from homology"/>
<dbReference type="AlphaFoldDB" id="A0A0C2TIT9"/>
<dbReference type="PANTHER" id="PTHR46300:SF7">
    <property type="entry name" value="P450, PUTATIVE (EUROFUNG)-RELATED"/>
    <property type="match status" value="1"/>
</dbReference>
<dbReference type="InterPro" id="IPR001128">
    <property type="entry name" value="Cyt_P450"/>
</dbReference>
<evidence type="ECO:0000256" key="10">
    <source>
        <dbReference type="RuleBase" id="RU000461"/>
    </source>
</evidence>
<comment type="cofactor">
    <cofactor evidence="1 9">
        <name>heme</name>
        <dbReference type="ChEBI" id="CHEBI:30413"/>
    </cofactor>
</comment>
<sequence length="521" mass="59021">MIDLSSFSSAVVLLSVLCFLSYSLSLYTKRPYAPYPPGPTPKPIIGNAMDMQSDVRPWLHYLEWSKRLRSDIVHMSAFNTRLVVLHKMEDAIALLEKRSSIYSDRPILPIIELLGMDFSTGILPHQDRWRRHRRVFQEAFRKDRIASYHHIITEKVHLFLGELLKDPSNFSNHCKWLAAALTFGVTFGYEVAPGQIHDRFIEVADLATKTTTELMVPGRTILNVLPFLGRIPSWVPGASTQRLCARVKEALVQYKTGLFEHAKNNLTQNISNDCVVETLLKIGNERNDGIYDDETIKDTMASTYIAGVETMQNAQLIFILSMALHPESQRKAQMEIDQFIGTDRLPTYEDRASLPYVEALYRELQRWRPVTPLAIMHTTSTDDIYKGFYIPKGTFVIPNVWAIARDEAIYQDPDRFMPERFFNTDGTLNNDTVSYAFGFGRRICAGKHVADAQVWLMVACTLATFDIAKAKDDNGNEIDIDANAFVDSIITGPLPFRCSIVPRSQQAETNIRAAVTSVTEA</sequence>
<keyword evidence="4 9" id="KW-0349">Heme</keyword>
<keyword evidence="5 9" id="KW-0479">Metal-binding</keyword>
<accession>A0A0C2TIT9</accession>
<dbReference type="STRING" id="946122.A0A0C2TIT9"/>
<protein>
    <recommendedName>
        <fullName evidence="13">Cytochrome P450</fullName>
    </recommendedName>
</protein>
<keyword evidence="8 10" id="KW-0503">Monooxygenase</keyword>
<dbReference type="InterPro" id="IPR017972">
    <property type="entry name" value="Cyt_P450_CS"/>
</dbReference>
<dbReference type="SUPFAM" id="SSF48264">
    <property type="entry name" value="Cytochrome P450"/>
    <property type="match status" value="1"/>
</dbReference>
<dbReference type="OrthoDB" id="2789670at2759"/>
<dbReference type="InterPro" id="IPR002401">
    <property type="entry name" value="Cyt_P450_E_grp-I"/>
</dbReference>
<dbReference type="PROSITE" id="PS00086">
    <property type="entry name" value="CYTOCHROME_P450"/>
    <property type="match status" value="1"/>
</dbReference>
<dbReference type="Pfam" id="PF00067">
    <property type="entry name" value="p450"/>
    <property type="match status" value="1"/>
</dbReference>
<evidence type="ECO:0000256" key="9">
    <source>
        <dbReference type="PIRSR" id="PIRSR602401-1"/>
    </source>
</evidence>
<evidence type="ECO:0000256" key="5">
    <source>
        <dbReference type="ARBA" id="ARBA00022723"/>
    </source>
</evidence>
<feature type="binding site" description="axial binding residue" evidence="9">
    <location>
        <position position="444"/>
    </location>
    <ligand>
        <name>heme</name>
        <dbReference type="ChEBI" id="CHEBI:30413"/>
    </ligand>
    <ligandPart>
        <name>Fe</name>
        <dbReference type="ChEBI" id="CHEBI:18248"/>
    </ligandPart>
</feature>
<dbReference type="Gene3D" id="1.10.630.10">
    <property type="entry name" value="Cytochrome P450"/>
    <property type="match status" value="1"/>
</dbReference>
<evidence type="ECO:0000256" key="2">
    <source>
        <dbReference type="ARBA" id="ARBA00005179"/>
    </source>
</evidence>
<dbReference type="InterPro" id="IPR050364">
    <property type="entry name" value="Cytochrome_P450_fung"/>
</dbReference>
<name>A0A0C2TIT9_AMAMK</name>
<dbReference type="EMBL" id="KN818234">
    <property type="protein sequence ID" value="KIL66889.1"/>
    <property type="molecule type" value="Genomic_DNA"/>
</dbReference>
<gene>
    <name evidence="11" type="ORF">M378DRAFT_354487</name>
</gene>
<dbReference type="PRINTS" id="PR00463">
    <property type="entry name" value="EP450I"/>
</dbReference>
<comment type="similarity">
    <text evidence="3 10">Belongs to the cytochrome P450 family.</text>
</comment>
<evidence type="ECO:0000256" key="6">
    <source>
        <dbReference type="ARBA" id="ARBA00023002"/>
    </source>
</evidence>
<comment type="pathway">
    <text evidence="2">Secondary metabolite biosynthesis.</text>
</comment>
<dbReference type="InParanoid" id="A0A0C2TIT9"/>
<evidence type="ECO:0000256" key="3">
    <source>
        <dbReference type="ARBA" id="ARBA00010617"/>
    </source>
</evidence>
<dbReference type="InterPro" id="IPR036396">
    <property type="entry name" value="Cyt_P450_sf"/>
</dbReference>
<keyword evidence="12" id="KW-1185">Reference proteome</keyword>
<dbReference type="Proteomes" id="UP000054549">
    <property type="component" value="Unassembled WGS sequence"/>
</dbReference>
<reference evidence="11 12" key="1">
    <citation type="submission" date="2014-04" db="EMBL/GenBank/DDBJ databases">
        <title>Evolutionary Origins and Diversification of the Mycorrhizal Mutualists.</title>
        <authorList>
            <consortium name="DOE Joint Genome Institute"/>
            <consortium name="Mycorrhizal Genomics Consortium"/>
            <person name="Kohler A."/>
            <person name="Kuo A."/>
            <person name="Nagy L.G."/>
            <person name="Floudas D."/>
            <person name="Copeland A."/>
            <person name="Barry K.W."/>
            <person name="Cichocki N."/>
            <person name="Veneault-Fourrey C."/>
            <person name="LaButti K."/>
            <person name="Lindquist E.A."/>
            <person name="Lipzen A."/>
            <person name="Lundell T."/>
            <person name="Morin E."/>
            <person name="Murat C."/>
            <person name="Riley R."/>
            <person name="Ohm R."/>
            <person name="Sun H."/>
            <person name="Tunlid A."/>
            <person name="Henrissat B."/>
            <person name="Grigoriev I.V."/>
            <person name="Hibbett D.S."/>
            <person name="Martin F."/>
        </authorList>
    </citation>
    <scope>NUCLEOTIDE SEQUENCE [LARGE SCALE GENOMIC DNA]</scope>
    <source>
        <strain evidence="11 12">Koide BX008</strain>
    </source>
</reference>
<evidence type="ECO:0000256" key="7">
    <source>
        <dbReference type="ARBA" id="ARBA00023004"/>
    </source>
</evidence>